<feature type="domain" description="CAP-Gly" evidence="2">
    <location>
        <begin position="522"/>
        <end position="564"/>
    </location>
</feature>
<dbReference type="PROSITE" id="PS00845">
    <property type="entry name" value="CAP_GLY_1"/>
    <property type="match status" value="2"/>
</dbReference>
<accession>A0A556U569</accession>
<dbReference type="GO" id="GO:0051010">
    <property type="term" value="F:microtubule plus-end binding"/>
    <property type="evidence" value="ECO:0007669"/>
    <property type="project" value="TreeGrafter"/>
</dbReference>
<gene>
    <name evidence="3" type="ORF">Baya_6170</name>
</gene>
<protein>
    <submittedName>
        <fullName evidence="3">CAP-Gly domain-containing linker protein 4</fullName>
    </submittedName>
</protein>
<dbReference type="GO" id="GO:0005938">
    <property type="term" value="C:cell cortex"/>
    <property type="evidence" value="ECO:0007669"/>
    <property type="project" value="TreeGrafter"/>
</dbReference>
<dbReference type="AlphaFoldDB" id="A0A556U569"/>
<comment type="caution">
    <text evidence="3">The sequence shown here is derived from an EMBL/GenBank/DDBJ whole genome shotgun (WGS) entry which is preliminary data.</text>
</comment>
<feature type="domain" description="CAP-Gly" evidence="2">
    <location>
        <begin position="673"/>
        <end position="715"/>
    </location>
</feature>
<dbReference type="PANTHER" id="PTHR18916:SF32">
    <property type="entry name" value="CAP-GLY DOMAIN-CONTAINING LINKER PROTEIN 4"/>
    <property type="match status" value="1"/>
</dbReference>
<dbReference type="Gene3D" id="1.25.40.20">
    <property type="entry name" value="Ankyrin repeat-containing domain"/>
    <property type="match status" value="1"/>
</dbReference>
<evidence type="ECO:0000259" key="2">
    <source>
        <dbReference type="PROSITE" id="PS50245"/>
    </source>
</evidence>
<dbReference type="Gene3D" id="2.30.30.190">
    <property type="entry name" value="CAP Gly-rich-like domain"/>
    <property type="match status" value="3"/>
</dbReference>
<reference evidence="3 4" key="1">
    <citation type="journal article" date="2019" name="Genome Biol. Evol.">
        <title>Whole-Genome Sequencing of the Giant Devil Catfish, Bagarius yarrelli.</title>
        <authorList>
            <person name="Jiang W."/>
            <person name="Lv Y."/>
            <person name="Cheng L."/>
            <person name="Yang K."/>
            <person name="Chao B."/>
            <person name="Wang X."/>
            <person name="Li Y."/>
            <person name="Pan X."/>
            <person name="You X."/>
            <person name="Zhang Y."/>
            <person name="Yang J."/>
            <person name="Li J."/>
            <person name="Zhang X."/>
            <person name="Liu S."/>
            <person name="Sun C."/>
            <person name="Yang J."/>
            <person name="Shi Q."/>
        </authorList>
    </citation>
    <scope>NUCLEOTIDE SEQUENCE [LARGE SCALE GENOMIC DNA]</scope>
    <source>
        <strain evidence="3">JWS20170419001</strain>
        <tissue evidence="3">Muscle</tissue>
    </source>
</reference>
<name>A0A556U569_BAGYA</name>
<dbReference type="PANTHER" id="PTHR18916">
    <property type="entry name" value="DYNACTIN 1-RELATED MICROTUBULE-BINDING"/>
    <property type="match status" value="1"/>
</dbReference>
<feature type="region of interest" description="Disordered" evidence="1">
    <location>
        <begin position="451"/>
        <end position="486"/>
    </location>
</feature>
<dbReference type="InterPro" id="IPR000938">
    <property type="entry name" value="CAP-Gly_domain"/>
</dbReference>
<dbReference type="GO" id="GO:0035371">
    <property type="term" value="C:microtubule plus-end"/>
    <property type="evidence" value="ECO:0007669"/>
    <property type="project" value="TreeGrafter"/>
</dbReference>
<dbReference type="EMBL" id="VCAZ01000049">
    <property type="protein sequence ID" value="TSM77420.1"/>
    <property type="molecule type" value="Genomic_DNA"/>
</dbReference>
<feature type="domain" description="CAP-Gly" evidence="2">
    <location>
        <begin position="345"/>
        <end position="387"/>
    </location>
</feature>
<keyword evidence="4" id="KW-1185">Reference proteome</keyword>
<sequence length="734" mass="79910">MTKEDVLKESPEEGAVLDRPSILFYTPARPVIHQVVSVPMPSDSDFPFFDPSDPQCKAVLLDPCTTVPELFAVLRQWVPQVQKNIALIGNEILKRGCGVNDRDGLTDMSLLHYCCKAGAPGIGDAEIAASFAQKLLSLGADPSLRSRWTNMNALHYAAYFDVPHLIRVVLQASELGEVDATCSDFDFGTALHIAAANLCTSAVRCLLELGANPAFRAELIRVRVKSDPNIKLLLIAVRKSDVSTKEDESIRLHLWNDKGQCPVDVVPEPLDMPLEMADAAAQAKVLRTMLRDVLPQPIPSLHLVPSHPHNLHSEKAKAHLANMGIYLGDKVVIAGQKVGTLRFCGSTEFAGGLWAGVELQEPEGKNDGSVAGVHYFTCRIKHGIFAPLSKISKFTERHRPVPHHPTAPLRPRRHINLSRVKSKVDTVALSRSCSTSSSSLDYRNISALHPVIPAPRQRRPLRPRQERTPPNSRSTPPPSLQCGVARSRTPSACSSVSDVPALRLGERVLVIGQRTGVVRFRGKTSFSSGIWLGIELDKPSGKNDGSVEGVRYFSCPPKHGVFAPPSRVQRIHGSVDCLSELASSRYNRTLTGMRRSLSTTSAIATQQEPNRKTQANRIHSSSTRRWKSLSSTSAAASPQGPGSLGRDGTVKLHLGMQVLLSSANEMATIRYIGTADFAPGLWLGLELRSAKGKNDGSVGARRYFSCRPLHGVLVRPSRVTYRGINGAKLVDDSS</sequence>
<evidence type="ECO:0000313" key="3">
    <source>
        <dbReference type="EMBL" id="TSM77420.1"/>
    </source>
</evidence>
<dbReference type="SMART" id="SM00248">
    <property type="entry name" value="ANK"/>
    <property type="match status" value="3"/>
</dbReference>
<dbReference type="SMART" id="SM01052">
    <property type="entry name" value="CAP_GLY"/>
    <property type="match status" value="3"/>
</dbReference>
<feature type="compositionally biased region" description="Polar residues" evidence="1">
    <location>
        <begin position="600"/>
        <end position="619"/>
    </location>
</feature>
<dbReference type="Pfam" id="PF12796">
    <property type="entry name" value="Ank_2"/>
    <property type="match status" value="1"/>
</dbReference>
<dbReference type="Pfam" id="PF01302">
    <property type="entry name" value="CAP_GLY"/>
    <property type="match status" value="3"/>
</dbReference>
<dbReference type="GO" id="GO:0005634">
    <property type="term" value="C:nucleus"/>
    <property type="evidence" value="ECO:0007669"/>
    <property type="project" value="TreeGrafter"/>
</dbReference>
<dbReference type="InterPro" id="IPR002110">
    <property type="entry name" value="Ankyrin_rpt"/>
</dbReference>
<dbReference type="SUPFAM" id="SSF74924">
    <property type="entry name" value="Cap-Gly domain"/>
    <property type="match status" value="3"/>
</dbReference>
<feature type="region of interest" description="Disordered" evidence="1">
    <location>
        <begin position="600"/>
        <end position="648"/>
    </location>
</feature>
<dbReference type="InterPro" id="IPR036770">
    <property type="entry name" value="Ankyrin_rpt-contain_sf"/>
</dbReference>
<dbReference type="GO" id="GO:0031122">
    <property type="term" value="P:cytoplasmic microtubule organization"/>
    <property type="evidence" value="ECO:0007669"/>
    <property type="project" value="TreeGrafter"/>
</dbReference>
<dbReference type="InterPro" id="IPR036859">
    <property type="entry name" value="CAP-Gly_dom_sf"/>
</dbReference>
<evidence type="ECO:0000313" key="4">
    <source>
        <dbReference type="Proteomes" id="UP000319801"/>
    </source>
</evidence>
<evidence type="ECO:0000256" key="1">
    <source>
        <dbReference type="SAM" id="MobiDB-lite"/>
    </source>
</evidence>
<dbReference type="OrthoDB" id="2130750at2759"/>
<proteinExistence type="predicted"/>
<dbReference type="Proteomes" id="UP000319801">
    <property type="component" value="Unassembled WGS sequence"/>
</dbReference>
<dbReference type="SUPFAM" id="SSF48403">
    <property type="entry name" value="Ankyrin repeat"/>
    <property type="match status" value="1"/>
</dbReference>
<dbReference type="PROSITE" id="PS50245">
    <property type="entry name" value="CAP_GLY_2"/>
    <property type="match status" value="3"/>
</dbReference>
<organism evidence="3 4">
    <name type="scientific">Bagarius yarrelli</name>
    <name type="common">Goonch</name>
    <name type="synonym">Bagrus yarrelli</name>
    <dbReference type="NCBI Taxonomy" id="175774"/>
    <lineage>
        <taxon>Eukaryota</taxon>
        <taxon>Metazoa</taxon>
        <taxon>Chordata</taxon>
        <taxon>Craniata</taxon>
        <taxon>Vertebrata</taxon>
        <taxon>Euteleostomi</taxon>
        <taxon>Actinopterygii</taxon>
        <taxon>Neopterygii</taxon>
        <taxon>Teleostei</taxon>
        <taxon>Ostariophysi</taxon>
        <taxon>Siluriformes</taxon>
        <taxon>Sisoridae</taxon>
        <taxon>Sisorinae</taxon>
        <taxon>Bagarius</taxon>
    </lineage>
</organism>